<dbReference type="EMBL" id="JAWWMZ010000021">
    <property type="protein sequence ID" value="MDX4957812.1"/>
    <property type="molecule type" value="Genomic_DNA"/>
</dbReference>
<gene>
    <name evidence="2" type="ORF">SGN30_30710</name>
</gene>
<dbReference type="AlphaFoldDB" id="A0AAJ2VDQ0"/>
<dbReference type="InterPro" id="IPR021207">
    <property type="entry name" value="Integr_conj_element_PFL4705"/>
</dbReference>
<name>A0AAJ2VDQ0_DELAC</name>
<dbReference type="RefSeq" id="WP_319076892.1">
    <property type="nucleotide sequence ID" value="NZ_JAWWMZ010000021.1"/>
</dbReference>
<organism evidence="2 3">
    <name type="scientific">Delftia acidovorans</name>
    <name type="common">Pseudomonas acidovorans</name>
    <name type="synonym">Comamonas acidovorans</name>
    <dbReference type="NCBI Taxonomy" id="80866"/>
    <lineage>
        <taxon>Bacteria</taxon>
        <taxon>Pseudomonadati</taxon>
        <taxon>Pseudomonadota</taxon>
        <taxon>Betaproteobacteria</taxon>
        <taxon>Burkholderiales</taxon>
        <taxon>Comamonadaceae</taxon>
        <taxon>Delftia</taxon>
    </lineage>
</organism>
<evidence type="ECO:0000313" key="2">
    <source>
        <dbReference type="EMBL" id="MDX4957812.1"/>
    </source>
</evidence>
<dbReference type="Proteomes" id="UP001287445">
    <property type="component" value="Unassembled WGS sequence"/>
</dbReference>
<accession>A0AAJ2VDQ0</accession>
<proteinExistence type="predicted"/>
<sequence length="482" mass="49066">MAVPRNKLIPLLGALTLAGVVSIFFMGRSAPPAAAPMAAVPLPATAGADEDTAAETLATVAASNRELRTDIQKVIQANEQLASENREMQQRMTMNGAPAAASSSPSAPATNTGSGQPGTGPVDVIANAWGNASDAFGNIGGPRPAGASQPPLQGSYGTGAGSAFDMGSGSGYEVLAPMGYTKQTSTANGKSTTRYVRAPGAAEVAPGPAGQGGSAMRAAQAAAAVKPEPEPYYTLPENSTLAGVTAMTSLIGRVPVNGRVTDPMQFKAMVGRDNLAANGWELPEDLAGMIITGVAIGDMALSCTEGKVRSMTFVFDDGAIRTVSARRSGSSTSGGLSSASNADLGFISDLHGNPCIQGRFVTNAPTYLTDIIGAKGLGVAAEALAQAQTTTLNRGDSTSASVTGNAGSFALGRMGSAATEELTRWLTERLKSSFDAVVTPSGAQLVVHLDREIQIDKPVNPRKVVHRTQATNALSGARYGLE</sequence>
<feature type="compositionally biased region" description="Low complexity" evidence="1">
    <location>
        <begin position="97"/>
        <end position="109"/>
    </location>
</feature>
<dbReference type="NCBIfam" id="TIGR03752">
    <property type="entry name" value="conj_TIGR03752"/>
    <property type="match status" value="1"/>
</dbReference>
<evidence type="ECO:0000313" key="3">
    <source>
        <dbReference type="Proteomes" id="UP001287445"/>
    </source>
</evidence>
<feature type="region of interest" description="Disordered" evidence="1">
    <location>
        <begin position="86"/>
        <end position="159"/>
    </location>
</feature>
<protein>
    <submittedName>
        <fullName evidence="2">TIGR03752 family integrating conjugative element protein</fullName>
    </submittedName>
</protein>
<comment type="caution">
    <text evidence="2">The sequence shown here is derived from an EMBL/GenBank/DDBJ whole genome shotgun (WGS) entry which is preliminary data.</text>
</comment>
<reference evidence="2" key="1">
    <citation type="submission" date="2023-11" db="EMBL/GenBank/DDBJ databases">
        <title>Identification and selenium tolerance of Delftia acidovorans R3-25.</title>
        <authorList>
            <person name="Zhang S."/>
            <person name="Liu Y."/>
            <person name="Guo Y."/>
        </authorList>
    </citation>
    <scope>NUCLEOTIDE SEQUENCE</scope>
    <source>
        <strain evidence="2">R3-25</strain>
    </source>
</reference>
<evidence type="ECO:0000256" key="1">
    <source>
        <dbReference type="SAM" id="MobiDB-lite"/>
    </source>
</evidence>